<dbReference type="InterPro" id="IPR036465">
    <property type="entry name" value="vWFA_dom_sf"/>
</dbReference>
<evidence type="ECO:0000256" key="1">
    <source>
        <dbReference type="SAM" id="Phobius"/>
    </source>
</evidence>
<dbReference type="Pfam" id="PF13768">
    <property type="entry name" value="VWA_3"/>
    <property type="match status" value="1"/>
</dbReference>
<feature type="chain" id="PRO_5021009224" evidence="2">
    <location>
        <begin position="24"/>
        <end position="683"/>
    </location>
</feature>
<keyword evidence="1" id="KW-0812">Transmembrane</keyword>
<dbReference type="PANTHER" id="PTHR45737:SF6">
    <property type="entry name" value="VON WILLEBRAND FACTOR A DOMAIN-CONTAINING PROTEIN 5A"/>
    <property type="match status" value="1"/>
</dbReference>
<proteinExistence type="predicted"/>
<dbReference type="Gene3D" id="3.40.50.410">
    <property type="entry name" value="von Willebrand factor, type A domain"/>
    <property type="match status" value="1"/>
</dbReference>
<reference evidence="5 6" key="1">
    <citation type="submission" date="2019-03" db="EMBL/GenBank/DDBJ databases">
        <title>Genomic Encyclopedia of Archaeal and Bacterial Type Strains, Phase II (KMG-II): from individual species to whole genera.</title>
        <authorList>
            <person name="Goeker M."/>
        </authorList>
    </citation>
    <scope>NUCLEOTIDE SEQUENCE [LARGE SCALE GENOMIC DNA]</scope>
    <source>
        <strain evidence="5 6">DSM 27697</strain>
    </source>
</reference>
<feature type="domain" description="VWFA" evidence="3">
    <location>
        <begin position="322"/>
        <end position="491"/>
    </location>
</feature>
<name>A0A4R1GG23_9GAMM</name>
<keyword evidence="6" id="KW-1185">Reference proteome</keyword>
<organism evidence="5 6">
    <name type="scientific">Marinobacterium mangrovicola</name>
    <dbReference type="NCBI Taxonomy" id="1476959"/>
    <lineage>
        <taxon>Bacteria</taxon>
        <taxon>Pseudomonadati</taxon>
        <taxon>Pseudomonadota</taxon>
        <taxon>Gammaproteobacteria</taxon>
        <taxon>Oceanospirillales</taxon>
        <taxon>Oceanospirillaceae</taxon>
        <taxon>Marinobacterium</taxon>
    </lineage>
</organism>
<gene>
    <name evidence="5" type="ORF">CLV83_2263</name>
</gene>
<dbReference type="EMBL" id="SMFU01000008">
    <property type="protein sequence ID" value="TCK07397.1"/>
    <property type="molecule type" value="Genomic_DNA"/>
</dbReference>
<evidence type="ECO:0000259" key="3">
    <source>
        <dbReference type="PROSITE" id="PS50234"/>
    </source>
</evidence>
<dbReference type="SUPFAM" id="SSF53300">
    <property type="entry name" value="vWA-like"/>
    <property type="match status" value="1"/>
</dbReference>
<dbReference type="InterPro" id="IPR022440">
    <property type="entry name" value="CHP03788"/>
</dbReference>
<protein>
    <submittedName>
        <fullName evidence="5">Ca-activated chloride channel family protein</fullName>
    </submittedName>
</protein>
<sequence length="683" mass="74429">MQTLTHFVRFGLLLLGCLWTALAANANSISGDDITQGSLMMRNDRGEAETLPLLNTDVSIDVTGPVARTLVTQEFKNPGDTWVEALYLFPLPEDAAVDRMKLLIGERVIEGEIKEKEEAKAVYEQAKAEGKRTALVEQDRPNLFSTSVANIPPGGSVSVSIEYQQTLAWKEGEFSIRFPMAITPRYKGALPEPTHVVEQTGSLNSGWSLLPGERPNQVLPLADEQIDRPVSLQLRLRAGFELAEVKSHYHKIQQTQGENGEVDIELAQGSVQADRDFLLSWKPVPSQQPSAALFAENSDKGRFGLLMFTPPQLDGWEKPAREVVFVIDTSGSMGGQSIRAAREALLNGLAGLEAGDSFNIIEFNTDTSALFTSARPADAQNLRIAERFVSRLEAEGGTNMFPALDLALQPSDSQRLRQVVFITDGAVAQEQELFSHIQRKLAGSRLFTVGIGSAPNTYFMQEAALAGRGFFTYIGRPDEAAEKMNALFERLAKPVLANIQVKGEGVSGFAPAVVPDLYAGEPLVVAMKLSDNNNSVQIQGQMGDTLWKQSLDIDAVDQQAGIGIDWARRSIASWQRGAARGVDADTIRNEITRLALDFHLVSPFTSLVAVDKTPVRPDTESVDTKALPGKMPQGLEVKQTLQLASGATGYELSLLLGSLMLFAALALLLWQRRVNGSDRELSA</sequence>
<dbReference type="Pfam" id="PF08487">
    <property type="entry name" value="VIT"/>
    <property type="match status" value="1"/>
</dbReference>
<dbReference type="InterPro" id="IPR013694">
    <property type="entry name" value="VIT"/>
</dbReference>
<feature type="signal peptide" evidence="2">
    <location>
        <begin position="1"/>
        <end position="23"/>
    </location>
</feature>
<feature type="domain" description="VIT" evidence="4">
    <location>
        <begin position="37"/>
        <end position="165"/>
    </location>
</feature>
<dbReference type="PROSITE" id="PS50234">
    <property type="entry name" value="VWFA"/>
    <property type="match status" value="1"/>
</dbReference>
<keyword evidence="2" id="KW-0732">Signal</keyword>
<evidence type="ECO:0000256" key="2">
    <source>
        <dbReference type="SAM" id="SignalP"/>
    </source>
</evidence>
<dbReference type="PROSITE" id="PS51468">
    <property type="entry name" value="VIT"/>
    <property type="match status" value="1"/>
</dbReference>
<evidence type="ECO:0000313" key="5">
    <source>
        <dbReference type="EMBL" id="TCK07397.1"/>
    </source>
</evidence>
<dbReference type="RefSeq" id="WP_132291935.1">
    <property type="nucleotide sequence ID" value="NZ_SMFU01000008.1"/>
</dbReference>
<keyword evidence="1" id="KW-1133">Transmembrane helix</keyword>
<dbReference type="SMART" id="SM00327">
    <property type="entry name" value="VWA"/>
    <property type="match status" value="1"/>
</dbReference>
<dbReference type="InterPro" id="IPR002035">
    <property type="entry name" value="VWF_A"/>
</dbReference>
<keyword evidence="1" id="KW-0472">Membrane</keyword>
<dbReference type="SMART" id="SM00609">
    <property type="entry name" value="VIT"/>
    <property type="match status" value="1"/>
</dbReference>
<comment type="caution">
    <text evidence="5">The sequence shown here is derived from an EMBL/GenBank/DDBJ whole genome shotgun (WGS) entry which is preliminary data.</text>
</comment>
<dbReference type="NCBIfam" id="TIGR03788">
    <property type="entry name" value="marine_srt_targ"/>
    <property type="match status" value="1"/>
</dbReference>
<dbReference type="Proteomes" id="UP000294546">
    <property type="component" value="Unassembled WGS sequence"/>
</dbReference>
<evidence type="ECO:0000259" key="4">
    <source>
        <dbReference type="PROSITE" id="PS51468"/>
    </source>
</evidence>
<dbReference type="PANTHER" id="PTHR45737">
    <property type="entry name" value="VON WILLEBRAND FACTOR A DOMAIN-CONTAINING PROTEIN 5A"/>
    <property type="match status" value="1"/>
</dbReference>
<evidence type="ECO:0000313" key="6">
    <source>
        <dbReference type="Proteomes" id="UP000294546"/>
    </source>
</evidence>
<dbReference type="OrthoDB" id="9784383at2"/>
<accession>A0A4R1GG23</accession>
<dbReference type="AlphaFoldDB" id="A0A4R1GG23"/>
<feature type="transmembrane region" description="Helical" evidence="1">
    <location>
        <begin position="652"/>
        <end position="670"/>
    </location>
</feature>